<keyword evidence="4" id="KW-1185">Reference proteome</keyword>
<dbReference type="Pfam" id="PF26355">
    <property type="entry name" value="HTH_VMAP-M9"/>
    <property type="match status" value="1"/>
</dbReference>
<dbReference type="PANTHER" id="PTHR34301:SF8">
    <property type="entry name" value="ATPASE DOMAIN-CONTAINING PROTEIN"/>
    <property type="match status" value="1"/>
</dbReference>
<evidence type="ECO:0000313" key="3">
    <source>
        <dbReference type="EMBL" id="GCL40158.1"/>
    </source>
</evidence>
<dbReference type="SUPFAM" id="SSF52540">
    <property type="entry name" value="P-loop containing nucleoside triphosphate hydrolases"/>
    <property type="match status" value="1"/>
</dbReference>
<reference evidence="4" key="1">
    <citation type="submission" date="2019-02" db="EMBL/GenBank/DDBJ databases">
        <title>Draft genome sequence of Sphaerospermopsis reniformis NIES-1949.</title>
        <authorList>
            <person name="Yamaguchi H."/>
            <person name="Suzuki S."/>
            <person name="Kawachi M."/>
        </authorList>
    </citation>
    <scope>NUCLEOTIDE SEQUENCE [LARGE SCALE GENOMIC DNA]</scope>
    <source>
        <strain evidence="4">NIES-1949</strain>
    </source>
</reference>
<feature type="domain" description="vWA-MoxR associated protein N-terminal HTH" evidence="2">
    <location>
        <begin position="1"/>
        <end position="93"/>
    </location>
</feature>
<dbReference type="Gene3D" id="3.40.50.300">
    <property type="entry name" value="P-loop containing nucleotide triphosphate hydrolases"/>
    <property type="match status" value="1"/>
</dbReference>
<dbReference type="PANTHER" id="PTHR34301">
    <property type="entry name" value="DNA-BINDING PROTEIN-RELATED"/>
    <property type="match status" value="1"/>
</dbReference>
<proteinExistence type="predicted"/>
<evidence type="ECO:0000259" key="2">
    <source>
        <dbReference type="Pfam" id="PF26355"/>
    </source>
</evidence>
<keyword evidence="3" id="KW-0645">Protease</keyword>
<dbReference type="Proteomes" id="UP000300142">
    <property type="component" value="Unassembled WGS sequence"/>
</dbReference>
<evidence type="ECO:0000313" key="4">
    <source>
        <dbReference type="Proteomes" id="UP000300142"/>
    </source>
</evidence>
<dbReference type="EMBL" id="BJCE01000440">
    <property type="protein sequence ID" value="GCL40158.1"/>
    <property type="molecule type" value="Genomic_DNA"/>
</dbReference>
<evidence type="ECO:0000259" key="1">
    <source>
        <dbReference type="Pfam" id="PF20703"/>
    </source>
</evidence>
<dbReference type="GO" id="GO:0006508">
    <property type="term" value="P:proteolysis"/>
    <property type="evidence" value="ECO:0007669"/>
    <property type="project" value="UniProtKB-KW"/>
</dbReference>
<protein>
    <submittedName>
        <fullName evidence="3">Trypsin-like protein serine protease typically periplasmic containing C-terminal PDZ domain-like protein</fullName>
    </submittedName>
</protein>
<comment type="caution">
    <text evidence="3">The sequence shown here is derived from an EMBL/GenBank/DDBJ whole genome shotgun (WGS) entry which is preliminary data.</text>
</comment>
<dbReference type="Pfam" id="PF20703">
    <property type="entry name" value="nSTAND1"/>
    <property type="match status" value="1"/>
</dbReference>
<name>A0A480AA34_9CYAN</name>
<organism evidence="3 4">
    <name type="scientific">Sphaerospermopsis reniformis</name>
    <dbReference type="NCBI Taxonomy" id="531300"/>
    <lineage>
        <taxon>Bacteria</taxon>
        <taxon>Bacillati</taxon>
        <taxon>Cyanobacteriota</taxon>
        <taxon>Cyanophyceae</taxon>
        <taxon>Nostocales</taxon>
        <taxon>Aphanizomenonaceae</taxon>
        <taxon>Sphaerospermopsis</taxon>
    </lineage>
</organism>
<dbReference type="RefSeq" id="WP_137669529.1">
    <property type="nucleotide sequence ID" value="NZ_BJCE01000440.1"/>
</dbReference>
<gene>
    <name evidence="3" type="ORF">SR1949_52920</name>
</gene>
<keyword evidence="3" id="KW-0378">Hydrolase</keyword>
<dbReference type="InterPro" id="IPR058651">
    <property type="entry name" value="HTH_VMAP-M9"/>
</dbReference>
<dbReference type="InterPro" id="IPR049052">
    <property type="entry name" value="nSTAND1"/>
</dbReference>
<accession>A0A480AA34</accession>
<dbReference type="GO" id="GO:0008233">
    <property type="term" value="F:peptidase activity"/>
    <property type="evidence" value="ECO:0007669"/>
    <property type="project" value="UniProtKB-KW"/>
</dbReference>
<dbReference type="AlphaFoldDB" id="A0A480AA34"/>
<sequence>MKAEEALESIKEILKEKTKGLISIDSIESKVFVQIWDGKTYNEMPAFIAKPNGDPYSEEYVKEIGTRLIKKIRNRLNIQDINKNNFQEEVERYLNNLNINVNNPPIQTPNVNLPDTDNQNPFIPTIGRVKNAENFFGRERESKQIFELLNNYSSVAIIGEPAIGKSSLLYAVCQKSENLLQLPRQTVFLDMNLIHNQEDFYFAICEKIGIPDSKGYRFTRNLENKKILLFLDNVGKLNGEGFTKDVRDHLRGLAEGENACLKLVVAANEPLKTLFNDSQSNGNTSPLEDICQQIDILPWNETIIRNFITKRLKPTTIDFTEADIQQLIQESGGHPQTLTQLCYNLYKKYSESNN</sequence>
<dbReference type="InterPro" id="IPR027417">
    <property type="entry name" value="P-loop_NTPase"/>
</dbReference>
<feature type="domain" description="Novel STAND NTPase 1" evidence="1">
    <location>
        <begin position="130"/>
        <end position="351"/>
    </location>
</feature>